<evidence type="ECO:0000313" key="3">
    <source>
        <dbReference type="Proteomes" id="UP000235672"/>
    </source>
</evidence>
<keyword evidence="3" id="KW-1185">Reference proteome</keyword>
<evidence type="ECO:0000256" key="1">
    <source>
        <dbReference type="SAM" id="MobiDB-lite"/>
    </source>
</evidence>
<evidence type="ECO:0000313" key="2">
    <source>
        <dbReference type="EMBL" id="PMD21489.1"/>
    </source>
</evidence>
<reference evidence="2 3" key="1">
    <citation type="submission" date="2016-05" db="EMBL/GenBank/DDBJ databases">
        <title>A degradative enzymes factory behind the ericoid mycorrhizal symbiosis.</title>
        <authorList>
            <consortium name="DOE Joint Genome Institute"/>
            <person name="Martino E."/>
            <person name="Morin E."/>
            <person name="Grelet G."/>
            <person name="Kuo A."/>
            <person name="Kohler A."/>
            <person name="Daghino S."/>
            <person name="Barry K."/>
            <person name="Choi C."/>
            <person name="Cichocki N."/>
            <person name="Clum A."/>
            <person name="Copeland A."/>
            <person name="Hainaut M."/>
            <person name="Haridas S."/>
            <person name="Labutti K."/>
            <person name="Lindquist E."/>
            <person name="Lipzen A."/>
            <person name="Khouja H.-R."/>
            <person name="Murat C."/>
            <person name="Ohm R."/>
            <person name="Olson A."/>
            <person name="Spatafora J."/>
            <person name="Veneault-Fourrey C."/>
            <person name="Henrissat B."/>
            <person name="Grigoriev I."/>
            <person name="Martin F."/>
            <person name="Perotto S."/>
        </authorList>
    </citation>
    <scope>NUCLEOTIDE SEQUENCE [LARGE SCALE GENOMIC DNA]</scope>
    <source>
        <strain evidence="2 3">UAMH 7357</strain>
    </source>
</reference>
<protein>
    <submittedName>
        <fullName evidence="2">Uncharacterized protein</fullName>
    </submittedName>
</protein>
<feature type="region of interest" description="Disordered" evidence="1">
    <location>
        <begin position="107"/>
        <end position="126"/>
    </location>
</feature>
<name>A0A2J6Q5F2_9HELO</name>
<dbReference type="InterPro" id="IPR052973">
    <property type="entry name" value="Fungal_sec-metab_reg_TF"/>
</dbReference>
<sequence>MEPALTDGADPMDWTVQEAASIPPAVDFQDQLAAVNWNTFNFQHPELYTIRAAEYLPLQQAELAAAQATMWANWQEMEIENAMSFGSTHDNTLELLPIGSPSRALSVGSGHQSIGSGASSNHSWSSWRGRSRIKKVFSRTSSIAGRAKNAMKEGMSSWSLNGAKEHVSPSPRRTGKLTDAARAGMRLLKGQGACWKCKILKKSCEPCDPCKECASSTKVAWQEVGCQRGALGANYKPVKLCPSADPPEPGPEPNQLEAEGWAAKQAEANRLWEDEMRTRCAEIGITRLTIHRKNYSSHFPLAQLPVLLLNGPALKQQVIKAMKGLPSSFEESKRRQEIFMVLYHASLYEECLSEQTPHTSHLILLSIRCLNHSLDAIRSQPLPEALHHACKPQRCGLHSIAKLQQSSSIYINILNDVMFSKWGLSKHRYWWLAIFYSLCIQSFVRVNLIKLSERVRSSSRNLDQCSDAKLYLHPFISLFQAASAEYDPITMVDHLSGAEMSQITLARIAVNPWHWEEHGIHGSYDHLRRIFEVEQKVDKCGEEKSNLNADLDSAS</sequence>
<gene>
    <name evidence="2" type="ORF">NA56DRAFT_748940</name>
</gene>
<proteinExistence type="predicted"/>
<dbReference type="AlphaFoldDB" id="A0A2J6Q5F2"/>
<organism evidence="2 3">
    <name type="scientific">Hyaloscypha hepaticicola</name>
    <dbReference type="NCBI Taxonomy" id="2082293"/>
    <lineage>
        <taxon>Eukaryota</taxon>
        <taxon>Fungi</taxon>
        <taxon>Dikarya</taxon>
        <taxon>Ascomycota</taxon>
        <taxon>Pezizomycotina</taxon>
        <taxon>Leotiomycetes</taxon>
        <taxon>Helotiales</taxon>
        <taxon>Hyaloscyphaceae</taxon>
        <taxon>Hyaloscypha</taxon>
    </lineage>
</organism>
<dbReference type="Proteomes" id="UP000235672">
    <property type="component" value="Unassembled WGS sequence"/>
</dbReference>
<dbReference type="PANTHER" id="PTHR35392:SF1">
    <property type="entry name" value="ZN(II)2CYS6 TRANSCRIPTION FACTOR (EUROFUNG)"/>
    <property type="match status" value="1"/>
</dbReference>
<feature type="compositionally biased region" description="Low complexity" evidence="1">
    <location>
        <begin position="113"/>
        <end position="126"/>
    </location>
</feature>
<dbReference type="OrthoDB" id="3524154at2759"/>
<dbReference type="EMBL" id="KZ613481">
    <property type="protein sequence ID" value="PMD21489.1"/>
    <property type="molecule type" value="Genomic_DNA"/>
</dbReference>
<dbReference type="PANTHER" id="PTHR35392">
    <property type="entry name" value="ZN(II)2CYS6 TRANSCRIPTION FACTOR (EUROFUNG)-RELATED-RELATED"/>
    <property type="match status" value="1"/>
</dbReference>
<accession>A0A2J6Q5F2</accession>